<evidence type="ECO:0000256" key="2">
    <source>
        <dbReference type="PROSITE-ProRule" id="PRU01161"/>
    </source>
</evidence>
<dbReference type="Proteomes" id="UP000676336">
    <property type="component" value="Unassembled WGS sequence"/>
</dbReference>
<dbReference type="Gene3D" id="3.40.1090.10">
    <property type="entry name" value="Cytosolic phospholipase A2 catalytic domain"/>
    <property type="match status" value="1"/>
</dbReference>
<proteinExistence type="predicted"/>
<evidence type="ECO:0000313" key="6">
    <source>
        <dbReference type="Proteomes" id="UP000676336"/>
    </source>
</evidence>
<dbReference type="InterPro" id="IPR016035">
    <property type="entry name" value="Acyl_Trfase/lysoPLipase"/>
</dbReference>
<dbReference type="AlphaFoldDB" id="A0A8S3E8I4"/>
<dbReference type="PANTHER" id="PTHR24138">
    <property type="entry name" value="INTRACELLLAR PHOSPHOLIPASE A FAMILY"/>
    <property type="match status" value="1"/>
</dbReference>
<comment type="caution">
    <text evidence="5">The sequence shown here is derived from an EMBL/GenBank/DDBJ whole genome shotgun (WGS) entry which is preliminary data.</text>
</comment>
<dbReference type="Proteomes" id="UP000681967">
    <property type="component" value="Unassembled WGS sequence"/>
</dbReference>
<reference evidence="5" key="1">
    <citation type="submission" date="2021-02" db="EMBL/GenBank/DDBJ databases">
        <authorList>
            <person name="Nowell W R."/>
        </authorList>
    </citation>
    <scope>NUCLEOTIDE SEQUENCE</scope>
</reference>
<comment type="caution">
    <text evidence="2">Lacks conserved residue(s) required for the propagation of feature annotation.</text>
</comment>
<dbReference type="PROSITE" id="PS51635">
    <property type="entry name" value="PNPLA"/>
    <property type="match status" value="1"/>
</dbReference>
<dbReference type="InterPro" id="IPR002641">
    <property type="entry name" value="PNPLA_dom"/>
</dbReference>
<evidence type="ECO:0000313" key="4">
    <source>
        <dbReference type="EMBL" id="CAF5053022.1"/>
    </source>
</evidence>
<dbReference type="Pfam" id="PF01734">
    <property type="entry name" value="Patatin"/>
    <property type="match status" value="1"/>
</dbReference>
<evidence type="ECO:0000259" key="3">
    <source>
        <dbReference type="PROSITE" id="PS51635"/>
    </source>
</evidence>
<dbReference type="SUPFAM" id="SSF52151">
    <property type="entry name" value="FabD/lysophospholipase-like"/>
    <property type="match status" value="1"/>
</dbReference>
<dbReference type="EMBL" id="CAJOBH010226509">
    <property type="protein sequence ID" value="CAF5053022.1"/>
    <property type="molecule type" value="Genomic_DNA"/>
</dbReference>
<evidence type="ECO:0000313" key="5">
    <source>
        <dbReference type="EMBL" id="CAF5066017.1"/>
    </source>
</evidence>
<evidence type="ECO:0000256" key="1">
    <source>
        <dbReference type="ARBA" id="ARBA00023098"/>
    </source>
</evidence>
<organism evidence="5 6">
    <name type="scientific">Rotaria magnacalcarata</name>
    <dbReference type="NCBI Taxonomy" id="392030"/>
    <lineage>
        <taxon>Eukaryota</taxon>
        <taxon>Metazoa</taxon>
        <taxon>Spiralia</taxon>
        <taxon>Gnathifera</taxon>
        <taxon>Rotifera</taxon>
        <taxon>Eurotatoria</taxon>
        <taxon>Bdelloidea</taxon>
        <taxon>Philodinida</taxon>
        <taxon>Philodinidae</taxon>
        <taxon>Rotaria</taxon>
    </lineage>
</organism>
<dbReference type="InterPro" id="IPR047156">
    <property type="entry name" value="Teg/CotR/CapV-like"/>
</dbReference>
<feature type="short sequence motif" description="DGA/G" evidence="2">
    <location>
        <begin position="22"/>
        <end position="24"/>
    </location>
</feature>
<gene>
    <name evidence="4" type="ORF">BYL167_LOCUS58310</name>
    <name evidence="5" type="ORF">SMN809_LOCUS60023</name>
</gene>
<sequence>MCTSAAPTYFPAYRLDDSVYVDGGVQANNPALMAYGDACRQTSNRDNIFVLSLGTGDYVPDPLKPNANRHLLFWLSNLFDVLKHVIDGPQSNIDRDLCNVLDSDQYQRWQVWLENPILLDDIKKETLDNLMEFAHVHFEEMDAFDNDKRLGKLIERLKGQ</sequence>
<keyword evidence="1" id="KW-0443">Lipid metabolism</keyword>
<name>A0A8S3E8I4_9BILA</name>
<accession>A0A8S3E8I4</accession>
<protein>
    <recommendedName>
        <fullName evidence="3">PNPLA domain-containing protein</fullName>
    </recommendedName>
</protein>
<dbReference type="PANTHER" id="PTHR24138:SF10">
    <property type="entry name" value="PHOSPHOLIPASE A2"/>
    <property type="match status" value="1"/>
</dbReference>
<dbReference type="GO" id="GO:0006629">
    <property type="term" value="P:lipid metabolic process"/>
    <property type="evidence" value="ECO:0007669"/>
    <property type="project" value="UniProtKB-KW"/>
</dbReference>
<dbReference type="EMBL" id="CAJOBI010231716">
    <property type="protein sequence ID" value="CAF5066017.1"/>
    <property type="molecule type" value="Genomic_DNA"/>
</dbReference>
<feature type="domain" description="PNPLA" evidence="3">
    <location>
        <begin position="1"/>
        <end position="35"/>
    </location>
</feature>